<dbReference type="GO" id="GO:0005886">
    <property type="term" value="C:plasma membrane"/>
    <property type="evidence" value="ECO:0007669"/>
    <property type="project" value="UniProtKB-SubCell"/>
</dbReference>
<dbReference type="GO" id="GO:0016887">
    <property type="term" value="F:ATP hydrolysis activity"/>
    <property type="evidence" value="ECO:0007669"/>
    <property type="project" value="InterPro"/>
</dbReference>
<keyword evidence="7" id="KW-0472">Membrane</keyword>
<evidence type="ECO:0000256" key="5">
    <source>
        <dbReference type="ARBA" id="ARBA00023004"/>
    </source>
</evidence>
<comment type="subcellular location">
    <subcellularLocation>
        <location evidence="1">Cell membrane</location>
        <topology evidence="1">Peripheral membrane protein</topology>
    </subcellularLocation>
</comment>
<keyword evidence="9" id="KW-0547">Nucleotide-binding</keyword>
<dbReference type="InterPro" id="IPR051535">
    <property type="entry name" value="Siderophore_ABC-ATPase"/>
</dbReference>
<keyword evidence="3" id="KW-1003">Cell membrane</keyword>
<evidence type="ECO:0000256" key="2">
    <source>
        <dbReference type="ARBA" id="ARBA00022448"/>
    </source>
</evidence>
<dbReference type="SMART" id="SM00382">
    <property type="entry name" value="AAA"/>
    <property type="match status" value="1"/>
</dbReference>
<evidence type="ECO:0000256" key="1">
    <source>
        <dbReference type="ARBA" id="ARBA00004202"/>
    </source>
</evidence>
<dbReference type="GO" id="GO:0006302">
    <property type="term" value="P:double-strand break repair"/>
    <property type="evidence" value="ECO:0007669"/>
    <property type="project" value="InterPro"/>
</dbReference>
<dbReference type="RefSeq" id="WP_134252067.1">
    <property type="nucleotide sequence ID" value="NZ_CP038009.1"/>
</dbReference>
<dbReference type="EMBL" id="CP038009">
    <property type="protein sequence ID" value="QBQ15962.1"/>
    <property type="molecule type" value="Genomic_DNA"/>
</dbReference>
<evidence type="ECO:0000313" key="9">
    <source>
        <dbReference type="EMBL" id="QBQ15962.1"/>
    </source>
</evidence>
<dbReference type="SUPFAM" id="SSF52540">
    <property type="entry name" value="P-loop containing nucleoside triphosphate hydrolases"/>
    <property type="match status" value="1"/>
</dbReference>
<dbReference type="Pfam" id="PF13476">
    <property type="entry name" value="AAA_23"/>
    <property type="match status" value="1"/>
</dbReference>
<evidence type="ECO:0000256" key="4">
    <source>
        <dbReference type="ARBA" id="ARBA00022496"/>
    </source>
</evidence>
<keyword evidence="5" id="KW-0408">Iron</keyword>
<dbReference type="Proteomes" id="UP000294395">
    <property type="component" value="Chromosome"/>
</dbReference>
<dbReference type="GO" id="GO:0005524">
    <property type="term" value="F:ATP binding"/>
    <property type="evidence" value="ECO:0007669"/>
    <property type="project" value="UniProtKB-KW"/>
</dbReference>
<protein>
    <submittedName>
        <fullName evidence="9">ATP-binding cassette domain-containing protein</fullName>
    </submittedName>
</protein>
<dbReference type="InterPro" id="IPR027417">
    <property type="entry name" value="P-loop_NTPase"/>
</dbReference>
<organism evidence="9 10">
    <name type="scientific">Acinetobacter haemolyticus</name>
    <dbReference type="NCBI Taxonomy" id="29430"/>
    <lineage>
        <taxon>Bacteria</taxon>
        <taxon>Pseudomonadati</taxon>
        <taxon>Pseudomonadota</taxon>
        <taxon>Gammaproteobacteria</taxon>
        <taxon>Moraxellales</taxon>
        <taxon>Moraxellaceae</taxon>
        <taxon>Acinetobacter</taxon>
    </lineage>
</organism>
<dbReference type="InterPro" id="IPR038729">
    <property type="entry name" value="Rad50/SbcC_AAA"/>
</dbReference>
<keyword evidence="2" id="KW-0813">Transport</keyword>
<dbReference type="GO" id="GO:0006826">
    <property type="term" value="P:iron ion transport"/>
    <property type="evidence" value="ECO:0007669"/>
    <property type="project" value="UniProtKB-KW"/>
</dbReference>
<evidence type="ECO:0000313" key="10">
    <source>
        <dbReference type="Proteomes" id="UP000294395"/>
    </source>
</evidence>
<dbReference type="PANTHER" id="PTHR42771:SF2">
    <property type="entry name" value="IRON(3+)-HYDROXAMATE IMPORT ATP-BINDING PROTEIN FHUC"/>
    <property type="match status" value="1"/>
</dbReference>
<proteinExistence type="predicted"/>
<evidence type="ECO:0000256" key="6">
    <source>
        <dbReference type="ARBA" id="ARBA00023065"/>
    </source>
</evidence>
<dbReference type="InterPro" id="IPR003593">
    <property type="entry name" value="AAA+_ATPase"/>
</dbReference>
<reference evidence="9 10" key="1">
    <citation type="submission" date="2019-03" db="EMBL/GenBank/DDBJ databases">
        <title>Complete genome sequence of two outbreak-associated Acinetobacter haemolyticus strains.</title>
        <authorList>
            <person name="Bai L."/>
            <person name="Zhang S.-C."/>
            <person name="Deng Y."/>
            <person name="Song C.-C."/>
            <person name="Kang G.-B."/>
            <person name="Dong Y."/>
            <person name="Wang Y."/>
            <person name="Gao F."/>
            <person name="Huang H."/>
        </authorList>
    </citation>
    <scope>NUCLEOTIDE SEQUENCE [LARGE SCALE GENOMIC DNA]</scope>
    <source>
        <strain evidence="9 10">TJR01</strain>
    </source>
</reference>
<dbReference type="Gene3D" id="3.40.50.300">
    <property type="entry name" value="P-loop containing nucleotide triphosphate hydrolases"/>
    <property type="match status" value="2"/>
</dbReference>
<name>A0A4P7B2Z1_ACIHA</name>
<evidence type="ECO:0000256" key="7">
    <source>
        <dbReference type="ARBA" id="ARBA00023136"/>
    </source>
</evidence>
<keyword evidence="4" id="KW-0410">Iron transport</keyword>
<keyword evidence="9" id="KW-0067">ATP-binding</keyword>
<dbReference type="PANTHER" id="PTHR42771">
    <property type="entry name" value="IRON(3+)-HYDROXAMATE IMPORT ATP-BINDING PROTEIN FHUC"/>
    <property type="match status" value="1"/>
</dbReference>
<evidence type="ECO:0000256" key="3">
    <source>
        <dbReference type="ARBA" id="ARBA00022475"/>
    </source>
</evidence>
<feature type="domain" description="AAA+ ATPase" evidence="8">
    <location>
        <begin position="29"/>
        <end position="206"/>
    </location>
</feature>
<gene>
    <name evidence="9" type="ORF">AHTJR_06635</name>
</gene>
<dbReference type="AlphaFoldDB" id="A0A4P7B2Z1"/>
<sequence length="240" mass="27700">MKPLLTKVELLNTIPDDFPFLHLYPLEFRKNITVITGENGSGKSTILEALALKFGCSAEGGTVNFNYKTEDTHLDYSSHLRIQKSPRRIRDIFFYRSETYYNFLTEMRQLDNAQSFGPPIRNFYGGKDLHTLSHGEAMKALIDYRFRAEGLYILDEPESALSVNNQINFVEKVIQLSKQGAQFIIATHSPILMLMPDIQLLQLNENSLREVNFTDTHIYYMYKEIINSNGDFLNQIIDIE</sequence>
<keyword evidence="6" id="KW-0406">Ion transport</keyword>
<accession>A0A4P7B2Z1</accession>
<evidence type="ECO:0000259" key="8">
    <source>
        <dbReference type="SMART" id="SM00382"/>
    </source>
</evidence>